<evidence type="ECO:0000313" key="9">
    <source>
        <dbReference type="Proteomes" id="UP000031866"/>
    </source>
</evidence>
<evidence type="ECO:0000256" key="1">
    <source>
        <dbReference type="ARBA" id="ARBA00007870"/>
    </source>
</evidence>
<dbReference type="SUPFAM" id="SSF48179">
    <property type="entry name" value="6-phosphogluconate dehydrogenase C-terminal domain-like"/>
    <property type="match status" value="1"/>
</dbReference>
<reference evidence="7" key="2">
    <citation type="submission" date="2016-02" db="EMBL/GenBank/DDBJ databases">
        <title>Genome sequence of Clostridium beijerinckii strain 59B.</title>
        <authorList>
            <person name="Little G.T."/>
            <person name="Minton N.P."/>
        </authorList>
    </citation>
    <scope>NUCLEOTIDE SEQUENCE</scope>
    <source>
        <strain evidence="7">NCIMB 14988</strain>
    </source>
</reference>
<dbReference type="PANTHER" id="PTHR21708:SF26">
    <property type="entry name" value="2-DEHYDROPANTOATE 2-REDUCTASE"/>
    <property type="match status" value="1"/>
</dbReference>
<dbReference type="KEGG" id="cbei:LF65_01360"/>
<dbReference type="OrthoDB" id="9772736at2"/>
<keyword evidence="2 4" id="KW-0521">NADP</keyword>
<evidence type="ECO:0000256" key="2">
    <source>
        <dbReference type="ARBA" id="ARBA00022857"/>
    </source>
</evidence>
<dbReference type="InterPro" id="IPR013328">
    <property type="entry name" value="6PGD_dom2"/>
</dbReference>
<sequence length="310" mass="34943">MDNSKICVVGLGGVGGYIGCMLAKHFSNVYFLARGKRLESIKNNGLKLYSNLHGELNVHPKLASDSADEIGIMNYIFICVKNFSLEQVCKQIKPMINENTVIIPLMNGVGVSEKVRKFINDGQVVDSLIYIVSGAEKDFSIHHASSYCKIHIGYGLENNDEVENVLIRIQKILQEAEIICKIEKDIEAAIWRKYILNCAYNVITAYYNATTAEIIKNDEAVKQTKILLKEACAVARKLKINISDDLEEEHFYHLMHNQAGESTSSLKRDIEAGRQNELEVFSGKLIELALKCQVEVPMSQFFYNELKKKS</sequence>
<accession>A0A0B5QJ43</accession>
<feature type="domain" description="Ketopantoate reductase C-terminal" evidence="6">
    <location>
        <begin position="185"/>
        <end position="309"/>
    </location>
</feature>
<dbReference type="Gene3D" id="1.10.1040.10">
    <property type="entry name" value="N-(1-d-carboxylethyl)-l-norvaline Dehydrogenase, domain 2"/>
    <property type="match status" value="1"/>
</dbReference>
<dbReference type="SUPFAM" id="SSF51735">
    <property type="entry name" value="NAD(P)-binding Rossmann-fold domains"/>
    <property type="match status" value="1"/>
</dbReference>
<dbReference type="EMBL" id="JABSXK010000001">
    <property type="protein sequence ID" value="NRV07769.1"/>
    <property type="molecule type" value="Genomic_DNA"/>
</dbReference>
<evidence type="ECO:0000256" key="4">
    <source>
        <dbReference type="RuleBase" id="RU362068"/>
    </source>
</evidence>
<reference evidence="9" key="1">
    <citation type="submission" date="2014-12" db="EMBL/GenBank/DDBJ databases">
        <title>Genome sequence of Clostridium beijerinckii strain 59B.</title>
        <authorList>
            <person name="Little G.T."/>
            <person name="Minton N.P."/>
        </authorList>
    </citation>
    <scope>NUCLEOTIDE SEQUENCE [LARGE SCALE GENOMIC DNA]</scope>
    <source>
        <strain evidence="9">59B</strain>
    </source>
</reference>
<dbReference type="UniPathway" id="UPA00028">
    <property type="reaction ID" value="UER00004"/>
</dbReference>
<dbReference type="Pfam" id="PF08546">
    <property type="entry name" value="ApbA_C"/>
    <property type="match status" value="1"/>
</dbReference>
<dbReference type="EMBL" id="CP010086">
    <property type="protein sequence ID" value="AJG97972.1"/>
    <property type="molecule type" value="Genomic_DNA"/>
</dbReference>
<evidence type="ECO:0000259" key="5">
    <source>
        <dbReference type="Pfam" id="PF02558"/>
    </source>
</evidence>
<comment type="catalytic activity">
    <reaction evidence="4">
        <text>(R)-pantoate + NADP(+) = 2-dehydropantoate + NADPH + H(+)</text>
        <dbReference type="Rhea" id="RHEA:16233"/>
        <dbReference type="ChEBI" id="CHEBI:11561"/>
        <dbReference type="ChEBI" id="CHEBI:15378"/>
        <dbReference type="ChEBI" id="CHEBI:15980"/>
        <dbReference type="ChEBI" id="CHEBI:57783"/>
        <dbReference type="ChEBI" id="CHEBI:58349"/>
        <dbReference type="EC" id="1.1.1.169"/>
    </reaction>
</comment>
<organism evidence="7 9">
    <name type="scientific">Clostridium beijerinckii</name>
    <name type="common">Clostridium MP</name>
    <dbReference type="NCBI Taxonomy" id="1520"/>
    <lineage>
        <taxon>Bacteria</taxon>
        <taxon>Bacillati</taxon>
        <taxon>Bacillota</taxon>
        <taxon>Clostridia</taxon>
        <taxon>Eubacteriales</taxon>
        <taxon>Clostridiaceae</taxon>
        <taxon>Clostridium</taxon>
    </lineage>
</organism>
<dbReference type="Pfam" id="PF02558">
    <property type="entry name" value="ApbA"/>
    <property type="match status" value="1"/>
</dbReference>
<dbReference type="InterPro" id="IPR036291">
    <property type="entry name" value="NAD(P)-bd_dom_sf"/>
</dbReference>
<evidence type="ECO:0000313" key="8">
    <source>
        <dbReference type="EMBL" id="NRV07769.1"/>
    </source>
</evidence>
<reference evidence="8" key="3">
    <citation type="submission" date="2020-05" db="EMBL/GenBank/DDBJ databases">
        <title>Genomic insights into acetone-butanol-ethanol (ABE) fermentation by sequencing solventogenic clostridia strains.</title>
        <authorList>
            <person name="Brown S."/>
        </authorList>
    </citation>
    <scope>NUCLEOTIDE SEQUENCE</scope>
    <source>
        <strain evidence="8">DJ126</strain>
    </source>
</reference>
<dbReference type="InterPro" id="IPR008927">
    <property type="entry name" value="6-PGluconate_DH-like_C_sf"/>
</dbReference>
<dbReference type="RefSeq" id="WP_041895027.1">
    <property type="nucleotide sequence ID" value="NZ_CP010086.2"/>
</dbReference>
<dbReference type="Proteomes" id="UP000821656">
    <property type="component" value="Unassembled WGS sequence"/>
</dbReference>
<dbReference type="STRING" id="1520.LF65_01360"/>
<feature type="domain" description="Ketopantoate reductase N-terminal" evidence="5">
    <location>
        <begin position="6"/>
        <end position="154"/>
    </location>
</feature>
<comment type="function">
    <text evidence="4">Catalyzes the NADPH-dependent reduction of ketopantoate into pantoic acid.</text>
</comment>
<evidence type="ECO:0000259" key="6">
    <source>
        <dbReference type="Pfam" id="PF08546"/>
    </source>
</evidence>
<comment type="similarity">
    <text evidence="1 4">Belongs to the ketopantoate reductase family.</text>
</comment>
<dbReference type="InterPro" id="IPR051402">
    <property type="entry name" value="KPR-Related"/>
</dbReference>
<dbReference type="Gene3D" id="3.40.50.720">
    <property type="entry name" value="NAD(P)-binding Rossmann-like Domain"/>
    <property type="match status" value="1"/>
</dbReference>
<dbReference type="GO" id="GO:0015940">
    <property type="term" value="P:pantothenate biosynthetic process"/>
    <property type="evidence" value="ECO:0007669"/>
    <property type="project" value="UniProtKB-UniPathway"/>
</dbReference>
<proteinExistence type="inferred from homology"/>
<evidence type="ECO:0000313" key="7">
    <source>
        <dbReference type="EMBL" id="AJG97972.1"/>
    </source>
</evidence>
<dbReference type="NCBIfam" id="TIGR00745">
    <property type="entry name" value="apbA_panE"/>
    <property type="match status" value="1"/>
</dbReference>
<dbReference type="InterPro" id="IPR013752">
    <property type="entry name" value="KPA_reductase"/>
</dbReference>
<dbReference type="PANTHER" id="PTHR21708">
    <property type="entry name" value="PROBABLE 2-DEHYDROPANTOATE 2-REDUCTASE"/>
    <property type="match status" value="1"/>
</dbReference>
<protein>
    <recommendedName>
        <fullName evidence="4">2-dehydropantoate 2-reductase</fullName>
        <ecNumber evidence="4">1.1.1.169</ecNumber>
    </recommendedName>
    <alternativeName>
        <fullName evidence="4">Ketopantoate reductase</fullName>
    </alternativeName>
</protein>
<dbReference type="InterPro" id="IPR013332">
    <property type="entry name" value="KPR_N"/>
</dbReference>
<keyword evidence="3 4" id="KW-0560">Oxidoreductase</keyword>
<comment type="pathway">
    <text evidence="4">Cofactor biosynthesis; (R)-pantothenate biosynthesis; (R)-pantoate from 3-methyl-2-oxobutanoate: step 2/2.</text>
</comment>
<dbReference type="GO" id="GO:0008677">
    <property type="term" value="F:2-dehydropantoate 2-reductase activity"/>
    <property type="evidence" value="ECO:0007669"/>
    <property type="project" value="UniProtKB-EC"/>
</dbReference>
<name>A0A0B5QJ43_CLOBE</name>
<dbReference type="EC" id="1.1.1.169" evidence="4"/>
<evidence type="ECO:0000256" key="3">
    <source>
        <dbReference type="ARBA" id="ARBA00023002"/>
    </source>
</evidence>
<gene>
    <name evidence="8" type="ORF">DFH45_000732</name>
    <name evidence="7" type="ORF">LF65_01360</name>
</gene>
<keyword evidence="4" id="KW-0566">Pantothenate biosynthesis</keyword>
<dbReference type="AlphaFoldDB" id="A0A0B5QJ43"/>
<dbReference type="GO" id="GO:0005737">
    <property type="term" value="C:cytoplasm"/>
    <property type="evidence" value="ECO:0007669"/>
    <property type="project" value="TreeGrafter"/>
</dbReference>
<dbReference type="Proteomes" id="UP000031866">
    <property type="component" value="Chromosome"/>
</dbReference>
<dbReference type="InterPro" id="IPR003710">
    <property type="entry name" value="ApbA"/>
</dbReference>